<accession>A0ABU1UR67</accession>
<keyword evidence="2" id="KW-1185">Reference proteome</keyword>
<protein>
    <submittedName>
        <fullName evidence="1">Carbon monoxide dehydrogenase subunit G</fullName>
    </submittedName>
</protein>
<organism evidence="1 2">
    <name type="scientific">Aeromicrobium panaciterrae</name>
    <dbReference type="NCBI Taxonomy" id="363861"/>
    <lineage>
        <taxon>Bacteria</taxon>
        <taxon>Bacillati</taxon>
        <taxon>Actinomycetota</taxon>
        <taxon>Actinomycetes</taxon>
        <taxon>Propionibacteriales</taxon>
        <taxon>Nocardioidaceae</taxon>
        <taxon>Aeromicrobium</taxon>
    </lineage>
</organism>
<evidence type="ECO:0000313" key="1">
    <source>
        <dbReference type="EMBL" id="MDR7087652.1"/>
    </source>
</evidence>
<dbReference type="Pfam" id="PF10604">
    <property type="entry name" value="Polyketide_cyc2"/>
    <property type="match status" value="1"/>
</dbReference>
<dbReference type="Gene3D" id="3.30.530.20">
    <property type="match status" value="1"/>
</dbReference>
<dbReference type="InterPro" id="IPR019587">
    <property type="entry name" value="Polyketide_cyclase/dehydratase"/>
</dbReference>
<reference evidence="1 2" key="1">
    <citation type="submission" date="2023-07" db="EMBL/GenBank/DDBJ databases">
        <title>Sorghum-associated microbial communities from plants grown in Nebraska, USA.</title>
        <authorList>
            <person name="Schachtman D."/>
        </authorList>
    </citation>
    <scope>NUCLEOTIDE SEQUENCE [LARGE SCALE GENOMIC DNA]</scope>
    <source>
        <strain evidence="1 2">BE248</strain>
    </source>
</reference>
<name>A0ABU1UR67_9ACTN</name>
<dbReference type="Proteomes" id="UP001257739">
    <property type="component" value="Unassembled WGS sequence"/>
</dbReference>
<dbReference type="InterPro" id="IPR023393">
    <property type="entry name" value="START-like_dom_sf"/>
</dbReference>
<comment type="caution">
    <text evidence="1">The sequence shown here is derived from an EMBL/GenBank/DDBJ whole genome shotgun (WGS) entry which is preliminary data.</text>
</comment>
<dbReference type="EMBL" id="JAVDWH010000001">
    <property type="protein sequence ID" value="MDR7087652.1"/>
    <property type="molecule type" value="Genomic_DNA"/>
</dbReference>
<gene>
    <name evidence="1" type="ORF">J2X11_002491</name>
</gene>
<dbReference type="SUPFAM" id="SSF55961">
    <property type="entry name" value="Bet v1-like"/>
    <property type="match status" value="1"/>
</dbReference>
<sequence>MHVERTFVVSTPIEETFAYLSDFENTEEWDPGTISTRRTSGDGELGTTYENTSEFMGRKTQLMYETIGHDDPTFFSCRGRNKTATATDTMTFTRDGSWTQIHYRADFEFHGLVRFVAPLVVKPKLDSLADETIEQIQKVLDAR</sequence>
<dbReference type="RefSeq" id="WP_309971597.1">
    <property type="nucleotide sequence ID" value="NZ_JAVDWH010000001.1"/>
</dbReference>
<evidence type="ECO:0000313" key="2">
    <source>
        <dbReference type="Proteomes" id="UP001257739"/>
    </source>
</evidence>
<proteinExistence type="predicted"/>